<dbReference type="SUPFAM" id="SSF51905">
    <property type="entry name" value="FAD/NAD(P)-binding domain"/>
    <property type="match status" value="1"/>
</dbReference>
<evidence type="ECO:0000256" key="2">
    <source>
        <dbReference type="ARBA" id="ARBA00022630"/>
    </source>
</evidence>
<dbReference type="Gene3D" id="3.30.70.2450">
    <property type="match status" value="1"/>
</dbReference>
<dbReference type="Gene3D" id="3.50.50.60">
    <property type="entry name" value="FAD/NAD(P)-binding domain"/>
    <property type="match status" value="1"/>
</dbReference>
<dbReference type="PANTHER" id="PTHR43004:SF19">
    <property type="entry name" value="BINDING MONOOXYGENASE, PUTATIVE (JCVI)-RELATED"/>
    <property type="match status" value="1"/>
</dbReference>
<evidence type="ECO:0000256" key="3">
    <source>
        <dbReference type="ARBA" id="ARBA00022827"/>
    </source>
</evidence>
<dbReference type="EMBL" id="BMXL01000035">
    <property type="protein sequence ID" value="GHD35711.1"/>
    <property type="molecule type" value="Genomic_DNA"/>
</dbReference>
<dbReference type="PRINTS" id="PR00420">
    <property type="entry name" value="RNGMNOXGNASE"/>
</dbReference>
<reference evidence="5 6" key="1">
    <citation type="journal article" date="2014" name="Int. J. Syst. Evol. Microbiol.">
        <title>Complete genome sequence of Corynebacterium casei LMG S-19264T (=DSM 44701T), isolated from a smear-ripened cheese.</title>
        <authorList>
            <consortium name="US DOE Joint Genome Institute (JGI-PGF)"/>
            <person name="Walter F."/>
            <person name="Albersmeier A."/>
            <person name="Kalinowski J."/>
            <person name="Ruckert C."/>
        </authorList>
    </citation>
    <scope>NUCLEOTIDE SEQUENCE [LARGE SCALE GENOMIC DNA]</scope>
    <source>
        <strain evidence="5 6">KCTC 19473</strain>
    </source>
</reference>
<dbReference type="GO" id="GO:0071949">
    <property type="term" value="F:FAD binding"/>
    <property type="evidence" value="ECO:0007669"/>
    <property type="project" value="InterPro"/>
</dbReference>
<proteinExistence type="predicted"/>
<evidence type="ECO:0000259" key="4">
    <source>
        <dbReference type="Pfam" id="PF01494"/>
    </source>
</evidence>
<keyword evidence="5" id="KW-0503">Monooxygenase</keyword>
<evidence type="ECO:0000313" key="5">
    <source>
        <dbReference type="EMBL" id="GHD35711.1"/>
    </source>
</evidence>
<dbReference type="AlphaFoldDB" id="A0A918XJY6"/>
<dbReference type="Pfam" id="PF01494">
    <property type="entry name" value="FAD_binding_3"/>
    <property type="match status" value="1"/>
</dbReference>
<dbReference type="InterPro" id="IPR050641">
    <property type="entry name" value="RIFMO-like"/>
</dbReference>
<evidence type="ECO:0000313" key="6">
    <source>
        <dbReference type="Proteomes" id="UP000654947"/>
    </source>
</evidence>
<keyword evidence="2" id="KW-0285">Flavoprotein</keyword>
<comment type="caution">
    <text evidence="5">The sequence shown here is derived from an EMBL/GenBank/DDBJ whole genome shotgun (WGS) entry which is preliminary data.</text>
</comment>
<dbReference type="GO" id="GO:0016709">
    <property type="term" value="F:oxidoreductase activity, acting on paired donors, with incorporation or reduction of molecular oxygen, NAD(P)H as one donor, and incorporation of one atom of oxygen"/>
    <property type="evidence" value="ECO:0007669"/>
    <property type="project" value="UniProtKB-ARBA"/>
</dbReference>
<gene>
    <name evidence="5" type="ORF">GCM10007147_42410</name>
</gene>
<dbReference type="RefSeq" id="WP_193518579.1">
    <property type="nucleotide sequence ID" value="NZ_BMXL01000035.1"/>
</dbReference>
<comment type="cofactor">
    <cofactor evidence="1">
        <name>FAD</name>
        <dbReference type="ChEBI" id="CHEBI:57692"/>
    </cofactor>
</comment>
<dbReference type="PANTHER" id="PTHR43004">
    <property type="entry name" value="TRK SYSTEM POTASSIUM UPTAKE PROTEIN"/>
    <property type="match status" value="1"/>
</dbReference>
<organism evidence="5 6">
    <name type="scientific">Nocardiopsis kunsanensis</name>
    <dbReference type="NCBI Taxonomy" id="141693"/>
    <lineage>
        <taxon>Bacteria</taxon>
        <taxon>Bacillati</taxon>
        <taxon>Actinomycetota</taxon>
        <taxon>Actinomycetes</taxon>
        <taxon>Streptosporangiales</taxon>
        <taxon>Nocardiopsidaceae</taxon>
        <taxon>Nocardiopsis</taxon>
    </lineage>
</organism>
<dbReference type="InterPro" id="IPR002938">
    <property type="entry name" value="FAD-bd"/>
</dbReference>
<name>A0A918XJY6_9ACTN</name>
<protein>
    <submittedName>
        <fullName evidence="5">Monooxygenase</fullName>
    </submittedName>
</protein>
<dbReference type="InterPro" id="IPR036188">
    <property type="entry name" value="FAD/NAD-bd_sf"/>
</dbReference>
<keyword evidence="5" id="KW-0560">Oxidoreductase</keyword>
<evidence type="ECO:0000256" key="1">
    <source>
        <dbReference type="ARBA" id="ARBA00001974"/>
    </source>
</evidence>
<keyword evidence="6" id="KW-1185">Reference proteome</keyword>
<feature type="domain" description="FAD-binding" evidence="4">
    <location>
        <begin position="5"/>
        <end position="340"/>
    </location>
</feature>
<accession>A0A918XJY6</accession>
<dbReference type="Proteomes" id="UP000654947">
    <property type="component" value="Unassembled WGS sequence"/>
</dbReference>
<keyword evidence="3" id="KW-0274">FAD</keyword>
<sequence>MTSNDCQVAVVGAGPAGLVAALSLHARGLRPQVLEARAPQEPVPGSRALFVHHESMSAIDSVSPGTGQRISDIGIMWSGRATWYAGRQVFGRRDGGAEYHGGGIAPYASLPQSRTVEILRQACDQLDIPIRMSTTVKGVRPGSDRVVIDTEAGPVHTEYVIAADGARSAVRKAVGIDLTGPRLDGYHVVVDVMPDSAEKRPTERILHYRVPDFGGRNLLVIPFAGGFQLDVQAKSQQEAKRLEDVAAWLPRVVPHVSMDEVTWVSTYRFSSVVADSMTDASGRVLLVGEAAHLFPPFGARGMNSAIADSDAAAAAVALDTRSGGTAGVARFASSRLPAARINAKAAARGFRVLHSNRRMRAMQWAAARASHLTQRAGQWLEDAPYSASARAGGRY</sequence>